<protein>
    <submittedName>
        <fullName evidence="1">Uncharacterized protein</fullName>
    </submittedName>
</protein>
<sequence>MAEKRLAHVQFYVCFVDELMPDESTGKKRLFWRGRWLYERGAARRKGYLQGIPGKYRGMVYYSEPNRIIPFYQDAEVAAEYTPVGYFDYKDQLSLLEEQRERKVIGNQNH</sequence>
<keyword evidence="2" id="KW-1185">Reference proteome</keyword>
<accession>A0AC61RRX2</accession>
<name>A0AC61RRX2_9FIRM</name>
<reference evidence="1" key="1">
    <citation type="submission" date="2019-04" db="EMBL/GenBank/DDBJ databases">
        <title>Microbes associate with the intestines of laboratory mice.</title>
        <authorList>
            <person name="Navarre W."/>
            <person name="Wong E."/>
            <person name="Huang K."/>
            <person name="Tropini C."/>
            <person name="Ng K."/>
            <person name="Yu B."/>
        </authorList>
    </citation>
    <scope>NUCLEOTIDE SEQUENCE</scope>
    <source>
        <strain evidence="1">NM01_1-7b</strain>
    </source>
</reference>
<comment type="caution">
    <text evidence="1">The sequence shown here is derived from an EMBL/GenBank/DDBJ whole genome shotgun (WGS) entry which is preliminary data.</text>
</comment>
<evidence type="ECO:0000313" key="1">
    <source>
        <dbReference type="EMBL" id="TGY92616.1"/>
    </source>
</evidence>
<dbReference type="Proteomes" id="UP000304953">
    <property type="component" value="Unassembled WGS sequence"/>
</dbReference>
<dbReference type="EMBL" id="SRYA01000047">
    <property type="protein sequence ID" value="TGY92616.1"/>
    <property type="molecule type" value="Genomic_DNA"/>
</dbReference>
<proteinExistence type="predicted"/>
<organism evidence="1 2">
    <name type="scientific">Petralouisia muris</name>
    <dbReference type="NCBI Taxonomy" id="3032872"/>
    <lineage>
        <taxon>Bacteria</taxon>
        <taxon>Bacillati</taxon>
        <taxon>Bacillota</taxon>
        <taxon>Clostridia</taxon>
        <taxon>Lachnospirales</taxon>
        <taxon>Lachnospiraceae</taxon>
        <taxon>Petralouisia</taxon>
    </lineage>
</organism>
<gene>
    <name evidence="1" type="ORF">E5329_19400</name>
</gene>
<evidence type="ECO:0000313" key="2">
    <source>
        <dbReference type="Proteomes" id="UP000304953"/>
    </source>
</evidence>